<protein>
    <submittedName>
        <fullName evidence="1">Uncharacterized protein</fullName>
    </submittedName>
</protein>
<dbReference type="Proteomes" id="UP000828390">
    <property type="component" value="Unassembled WGS sequence"/>
</dbReference>
<dbReference type="AlphaFoldDB" id="A0A9D4E1K2"/>
<dbReference type="EMBL" id="JAIWYP010000009">
    <property type="protein sequence ID" value="KAH3771413.1"/>
    <property type="molecule type" value="Genomic_DNA"/>
</dbReference>
<evidence type="ECO:0000313" key="2">
    <source>
        <dbReference type="Proteomes" id="UP000828390"/>
    </source>
</evidence>
<reference evidence="1" key="1">
    <citation type="journal article" date="2019" name="bioRxiv">
        <title>The Genome of the Zebra Mussel, Dreissena polymorpha: A Resource for Invasive Species Research.</title>
        <authorList>
            <person name="McCartney M.A."/>
            <person name="Auch B."/>
            <person name="Kono T."/>
            <person name="Mallez S."/>
            <person name="Zhang Y."/>
            <person name="Obille A."/>
            <person name="Becker A."/>
            <person name="Abrahante J.E."/>
            <person name="Garbe J."/>
            <person name="Badalamenti J.P."/>
            <person name="Herman A."/>
            <person name="Mangelson H."/>
            <person name="Liachko I."/>
            <person name="Sullivan S."/>
            <person name="Sone E.D."/>
            <person name="Koren S."/>
            <person name="Silverstein K.A.T."/>
            <person name="Beckman K.B."/>
            <person name="Gohl D.M."/>
        </authorList>
    </citation>
    <scope>NUCLEOTIDE SEQUENCE</scope>
    <source>
        <strain evidence="1">Duluth1</strain>
        <tissue evidence="1">Whole animal</tissue>
    </source>
</reference>
<evidence type="ECO:0000313" key="1">
    <source>
        <dbReference type="EMBL" id="KAH3771413.1"/>
    </source>
</evidence>
<comment type="caution">
    <text evidence="1">The sequence shown here is derived from an EMBL/GenBank/DDBJ whole genome shotgun (WGS) entry which is preliminary data.</text>
</comment>
<accession>A0A9D4E1K2</accession>
<gene>
    <name evidence="1" type="ORF">DPMN_172730</name>
</gene>
<keyword evidence="2" id="KW-1185">Reference proteome</keyword>
<sequence length="120" mass="13508">MGVFSHCLSGFQCSKKKKAVFETQNKLSQKRIADLEKHKTLSNKRVASLERKIALCHRRQDALDTIKKLYANEIALKTDKILPDATATTHGYSKTLPHRKIATLENNYTVSHNRSGKDAG</sequence>
<name>A0A9D4E1K2_DREPO</name>
<organism evidence="1 2">
    <name type="scientific">Dreissena polymorpha</name>
    <name type="common">Zebra mussel</name>
    <name type="synonym">Mytilus polymorpha</name>
    <dbReference type="NCBI Taxonomy" id="45954"/>
    <lineage>
        <taxon>Eukaryota</taxon>
        <taxon>Metazoa</taxon>
        <taxon>Spiralia</taxon>
        <taxon>Lophotrochozoa</taxon>
        <taxon>Mollusca</taxon>
        <taxon>Bivalvia</taxon>
        <taxon>Autobranchia</taxon>
        <taxon>Heteroconchia</taxon>
        <taxon>Euheterodonta</taxon>
        <taxon>Imparidentia</taxon>
        <taxon>Neoheterodontei</taxon>
        <taxon>Myida</taxon>
        <taxon>Dreissenoidea</taxon>
        <taxon>Dreissenidae</taxon>
        <taxon>Dreissena</taxon>
    </lineage>
</organism>
<proteinExistence type="predicted"/>
<reference evidence="1" key="2">
    <citation type="submission" date="2020-11" db="EMBL/GenBank/DDBJ databases">
        <authorList>
            <person name="McCartney M.A."/>
            <person name="Auch B."/>
            <person name="Kono T."/>
            <person name="Mallez S."/>
            <person name="Becker A."/>
            <person name="Gohl D.M."/>
            <person name="Silverstein K.A.T."/>
            <person name="Koren S."/>
            <person name="Bechman K.B."/>
            <person name="Herman A."/>
            <person name="Abrahante J.E."/>
            <person name="Garbe J."/>
        </authorList>
    </citation>
    <scope>NUCLEOTIDE SEQUENCE</scope>
    <source>
        <strain evidence="1">Duluth1</strain>
        <tissue evidence="1">Whole animal</tissue>
    </source>
</reference>